<dbReference type="SUPFAM" id="SSF51126">
    <property type="entry name" value="Pectin lyase-like"/>
    <property type="match status" value="1"/>
</dbReference>
<dbReference type="OrthoDB" id="9795486at2"/>
<gene>
    <name evidence="2" type="ORF">EDC25_102160</name>
</gene>
<keyword evidence="3" id="KW-1185">Reference proteome</keyword>
<evidence type="ECO:0000313" key="2">
    <source>
        <dbReference type="EMBL" id="TCT00795.1"/>
    </source>
</evidence>
<keyword evidence="1" id="KW-0732">Signal</keyword>
<organism evidence="2 3">
    <name type="scientific">Pseudofulvimonas gallinarii</name>
    <dbReference type="NCBI Taxonomy" id="634155"/>
    <lineage>
        <taxon>Bacteria</taxon>
        <taxon>Pseudomonadati</taxon>
        <taxon>Pseudomonadota</taxon>
        <taxon>Gammaproteobacteria</taxon>
        <taxon>Lysobacterales</taxon>
        <taxon>Rhodanobacteraceae</taxon>
        <taxon>Pseudofulvimonas</taxon>
    </lineage>
</organism>
<dbReference type="InterPro" id="IPR012334">
    <property type="entry name" value="Pectin_lyas_fold"/>
</dbReference>
<comment type="caution">
    <text evidence="2">The sequence shown here is derived from an EMBL/GenBank/DDBJ whole genome shotgun (WGS) entry which is preliminary data.</text>
</comment>
<proteinExistence type="predicted"/>
<evidence type="ECO:0000256" key="1">
    <source>
        <dbReference type="SAM" id="SignalP"/>
    </source>
</evidence>
<dbReference type="AlphaFoldDB" id="A0A4S3KUN9"/>
<sequence length="483" mass="51244">MIGRLLFAVCALALPWSSPAWAQATYHVATTGSDVPGGGSAGQPWATITYALGRVPDGSLILVAPGTYNGRIRIRGNFDPPVTVRSQVPYRAKLRHNATVLTVYDGNGVSGIRIEGFDIAHSGSGAGAIVVHVQAMGAGSPAEDIVITDNILHDSWNNDILKINNGARRVRVLGNLFYNQGASDEHIDINSIDDVLVEGNVFFNDFAASGRPVSTDSSAFIVVKDSNGNDDGIVGARNTRIRRNVFLNWQGSPGSNFVLCGEDGHPYHESYDMLVENNLFLGNSAVNIRAPFGVKGCREVVFRANTISGNMPGTAFAMRLNTEGSNPANQNIVFRNNIWSDPTGTMTRFSTTPAGETTSFILSRNLYWNNGAALPNHPSELINIGNDAQAVTGNPQLPDPAAVVRPYWQEGSGQFNGGHDRIADVFTALATTWGTPAGSGAGVGQADATHMPPDDLLGRARGASPDLGAVQSLGDRIFASGFQ</sequence>
<dbReference type="Proteomes" id="UP000294599">
    <property type="component" value="Unassembled WGS sequence"/>
</dbReference>
<reference evidence="2 3" key="1">
    <citation type="submission" date="2019-03" db="EMBL/GenBank/DDBJ databases">
        <title>Genomic Encyclopedia of Type Strains, Phase IV (KMG-IV): sequencing the most valuable type-strain genomes for metagenomic binning, comparative biology and taxonomic classification.</title>
        <authorList>
            <person name="Goeker M."/>
        </authorList>
    </citation>
    <scope>NUCLEOTIDE SEQUENCE [LARGE SCALE GENOMIC DNA]</scope>
    <source>
        <strain evidence="2 3">DSM 21944</strain>
    </source>
</reference>
<protein>
    <recommendedName>
        <fullName evidence="4">Parallel beta helix pectate lyase-like protein</fullName>
    </recommendedName>
</protein>
<feature type="signal peptide" evidence="1">
    <location>
        <begin position="1"/>
        <end position="22"/>
    </location>
</feature>
<dbReference type="RefSeq" id="WP_132577199.1">
    <property type="nucleotide sequence ID" value="NZ_JBHLWF010000013.1"/>
</dbReference>
<feature type="chain" id="PRO_5030100272" description="Parallel beta helix pectate lyase-like protein" evidence="1">
    <location>
        <begin position="23"/>
        <end position="483"/>
    </location>
</feature>
<accession>A0A4S3KUN9</accession>
<dbReference type="Gene3D" id="2.160.20.10">
    <property type="entry name" value="Single-stranded right-handed beta-helix, Pectin lyase-like"/>
    <property type="match status" value="1"/>
</dbReference>
<dbReference type="EMBL" id="SMAF01000002">
    <property type="protein sequence ID" value="TCT00795.1"/>
    <property type="molecule type" value="Genomic_DNA"/>
</dbReference>
<name>A0A4S3KUN9_9GAMM</name>
<dbReference type="InterPro" id="IPR011050">
    <property type="entry name" value="Pectin_lyase_fold/virulence"/>
</dbReference>
<evidence type="ECO:0000313" key="3">
    <source>
        <dbReference type="Proteomes" id="UP000294599"/>
    </source>
</evidence>
<evidence type="ECO:0008006" key="4">
    <source>
        <dbReference type="Google" id="ProtNLM"/>
    </source>
</evidence>